<dbReference type="GeneID" id="67028156"/>
<feature type="region of interest" description="Disordered" evidence="1">
    <location>
        <begin position="31"/>
        <end position="65"/>
    </location>
</feature>
<sequence>MRSTTPVCERCEAGGFECLGYGHNKRAAVRTTEVGPGSSPISGVLEGGDSSSRLSGSNVDKRASGSSLPLEAGLVASFRSLIGENVGALQDVAVSSTESTASSNFDSEQPPKTPKTIADKHMDRWYLKPLNYTKKRAHKDVVLRLQNSVFSRWIILVAMCVSESFRTGDMSQDTSSNFWIGCIENSLGNELAQELGPRRTQDRRIDWIHVSILKAMITPSSNVHRLLRDNIATFLQLMFSYPTLWPDDSEFTNIPLSNLLCSEAHEAAYFALVDCVYAMASGLPQQLNYDTTMHQRPSAASLYQWIHGCPTEFQLILADINACRDRFPMARDKKEIENWLLTWQPHPSDYIC</sequence>
<dbReference type="RefSeq" id="XP_043181125.1">
    <property type="nucleotide sequence ID" value="XM_043325693.1"/>
</dbReference>
<dbReference type="Proteomes" id="UP000650533">
    <property type="component" value="Chromosome 6"/>
</dbReference>
<dbReference type="EMBL" id="CP059663">
    <property type="protein sequence ID" value="QRW20888.1"/>
    <property type="molecule type" value="Genomic_DNA"/>
</dbReference>
<evidence type="ECO:0000256" key="1">
    <source>
        <dbReference type="SAM" id="MobiDB-lite"/>
    </source>
</evidence>
<evidence type="ECO:0000313" key="2">
    <source>
        <dbReference type="EMBL" id="QRW20888.1"/>
    </source>
</evidence>
<dbReference type="AlphaFoldDB" id="A0A8H8NYZ4"/>
<accession>A0A8H8NYZ4</accession>
<feature type="compositionally biased region" description="Polar residues" evidence="1">
    <location>
        <begin position="49"/>
        <end position="58"/>
    </location>
</feature>
<name>A0A8H8NYZ4_9AGAM</name>
<reference evidence="2" key="1">
    <citation type="submission" date="2020-05" db="EMBL/GenBank/DDBJ databases">
        <title>Evolutionary and genomic comparisons of hybrid uninucleate and nonhybrid Rhizoctonia fungi.</title>
        <authorList>
            <person name="Li C."/>
            <person name="Chen X."/>
        </authorList>
    </citation>
    <scope>NUCLEOTIDE SEQUENCE</scope>
    <source>
        <strain evidence="2">AG-1 IA</strain>
    </source>
</reference>
<gene>
    <name evidence="2" type="ORF">RhiXN_05877</name>
</gene>
<proteinExistence type="predicted"/>
<evidence type="ECO:0000313" key="3">
    <source>
        <dbReference type="Proteomes" id="UP000650533"/>
    </source>
</evidence>
<dbReference type="KEGG" id="rsx:RhiXN_05877"/>
<protein>
    <submittedName>
        <fullName evidence="2">Fungal Zn(2)-Cys(6) binuclear cluster domain</fullName>
    </submittedName>
</protein>
<organism evidence="2 3">
    <name type="scientific">Rhizoctonia solani</name>
    <dbReference type="NCBI Taxonomy" id="456999"/>
    <lineage>
        <taxon>Eukaryota</taxon>
        <taxon>Fungi</taxon>
        <taxon>Dikarya</taxon>
        <taxon>Basidiomycota</taxon>
        <taxon>Agaricomycotina</taxon>
        <taxon>Agaricomycetes</taxon>
        <taxon>Cantharellales</taxon>
        <taxon>Ceratobasidiaceae</taxon>
        <taxon>Rhizoctonia</taxon>
    </lineage>
</organism>